<evidence type="ECO:0000256" key="4">
    <source>
        <dbReference type="ARBA" id="ARBA00023069"/>
    </source>
</evidence>
<evidence type="ECO:0000256" key="5">
    <source>
        <dbReference type="ARBA" id="ARBA00023273"/>
    </source>
</evidence>
<keyword evidence="2" id="KW-0433">Leucine-rich repeat</keyword>
<evidence type="ECO:0000256" key="3">
    <source>
        <dbReference type="ARBA" id="ARBA00022737"/>
    </source>
</evidence>
<dbReference type="SUPFAM" id="SSF52058">
    <property type="entry name" value="L domain-like"/>
    <property type="match status" value="1"/>
</dbReference>
<feature type="compositionally biased region" description="Acidic residues" evidence="7">
    <location>
        <begin position="933"/>
        <end position="955"/>
    </location>
</feature>
<gene>
    <name evidence="8" type="ORF">JKP88DRAFT_241787</name>
</gene>
<dbReference type="Gene3D" id="3.80.10.10">
    <property type="entry name" value="Ribonuclease Inhibitor"/>
    <property type="match status" value="1"/>
</dbReference>
<keyword evidence="5" id="KW-0966">Cell projection</keyword>
<dbReference type="InterPro" id="IPR003591">
    <property type="entry name" value="Leu-rich_rpt_typical-subtyp"/>
</dbReference>
<keyword evidence="9" id="KW-1185">Reference proteome</keyword>
<evidence type="ECO:0000256" key="7">
    <source>
        <dbReference type="SAM" id="MobiDB-lite"/>
    </source>
</evidence>
<feature type="region of interest" description="Disordered" evidence="7">
    <location>
        <begin position="915"/>
        <end position="962"/>
    </location>
</feature>
<dbReference type="SMART" id="SM00369">
    <property type="entry name" value="LRR_TYP"/>
    <property type="match status" value="3"/>
</dbReference>
<organism evidence="8 9">
    <name type="scientific">Tribonema minus</name>
    <dbReference type="NCBI Taxonomy" id="303371"/>
    <lineage>
        <taxon>Eukaryota</taxon>
        <taxon>Sar</taxon>
        <taxon>Stramenopiles</taxon>
        <taxon>Ochrophyta</taxon>
        <taxon>PX clade</taxon>
        <taxon>Xanthophyceae</taxon>
        <taxon>Tribonematales</taxon>
        <taxon>Tribonemataceae</taxon>
        <taxon>Tribonema</taxon>
    </lineage>
</organism>
<name>A0A836CB34_9STRA</name>
<dbReference type="InterPro" id="IPR050576">
    <property type="entry name" value="Cilia_flagella_integrity"/>
</dbReference>
<feature type="region of interest" description="Disordered" evidence="7">
    <location>
        <begin position="775"/>
        <end position="900"/>
    </location>
</feature>
<dbReference type="SMART" id="SM00365">
    <property type="entry name" value="LRR_SD22"/>
    <property type="match status" value="3"/>
</dbReference>
<keyword evidence="6" id="KW-0175">Coiled coil</keyword>
<feature type="compositionally biased region" description="Pro residues" evidence="7">
    <location>
        <begin position="846"/>
        <end position="866"/>
    </location>
</feature>
<feature type="compositionally biased region" description="Low complexity" evidence="7">
    <location>
        <begin position="1"/>
        <end position="19"/>
    </location>
</feature>
<keyword evidence="4" id="KW-0969">Cilium</keyword>
<dbReference type="AlphaFoldDB" id="A0A836CB34"/>
<protein>
    <submittedName>
        <fullName evidence="8">Uncharacterized protein</fullName>
    </submittedName>
</protein>
<feature type="coiled-coil region" evidence="6">
    <location>
        <begin position="346"/>
        <end position="387"/>
    </location>
</feature>
<feature type="compositionally biased region" description="Low complexity" evidence="7">
    <location>
        <begin position="607"/>
        <end position="624"/>
    </location>
</feature>
<feature type="compositionally biased region" description="Basic residues" evidence="7">
    <location>
        <begin position="559"/>
        <end position="569"/>
    </location>
</feature>
<dbReference type="OrthoDB" id="7451790at2759"/>
<feature type="region of interest" description="Disordered" evidence="7">
    <location>
        <begin position="490"/>
        <end position="521"/>
    </location>
</feature>
<keyword evidence="3" id="KW-0677">Repeat</keyword>
<comment type="subcellular location">
    <subcellularLocation>
        <location evidence="1">Cell projection</location>
        <location evidence="1">Cilium</location>
    </subcellularLocation>
</comment>
<evidence type="ECO:0000256" key="6">
    <source>
        <dbReference type="SAM" id="Coils"/>
    </source>
</evidence>
<reference evidence="8" key="1">
    <citation type="submission" date="2021-02" db="EMBL/GenBank/DDBJ databases">
        <title>First Annotated Genome of the Yellow-green Alga Tribonema minus.</title>
        <authorList>
            <person name="Mahan K.M."/>
        </authorList>
    </citation>
    <scope>NUCLEOTIDE SEQUENCE</scope>
    <source>
        <strain evidence="8">UTEX B ZZ1240</strain>
    </source>
</reference>
<comment type="caution">
    <text evidence="8">The sequence shown here is derived from an EMBL/GenBank/DDBJ whole genome shotgun (WGS) entry which is preliminary data.</text>
</comment>
<accession>A0A836CB34</accession>
<evidence type="ECO:0000313" key="9">
    <source>
        <dbReference type="Proteomes" id="UP000664859"/>
    </source>
</evidence>
<feature type="coiled-coil region" evidence="6">
    <location>
        <begin position="426"/>
        <end position="453"/>
    </location>
</feature>
<dbReference type="PANTHER" id="PTHR45973">
    <property type="entry name" value="PROTEIN PHOSPHATASE 1 REGULATORY SUBUNIT SDS22-RELATED"/>
    <property type="match status" value="1"/>
</dbReference>
<evidence type="ECO:0000313" key="8">
    <source>
        <dbReference type="EMBL" id="KAG5179815.1"/>
    </source>
</evidence>
<dbReference type="PANTHER" id="PTHR45973:SF9">
    <property type="entry name" value="LEUCINE-RICH REPEAT-CONTAINING PROTEIN 46"/>
    <property type="match status" value="1"/>
</dbReference>
<feature type="region of interest" description="Disordered" evidence="7">
    <location>
        <begin position="1"/>
        <end position="41"/>
    </location>
</feature>
<evidence type="ECO:0000256" key="1">
    <source>
        <dbReference type="ARBA" id="ARBA00004138"/>
    </source>
</evidence>
<dbReference type="Pfam" id="PF14580">
    <property type="entry name" value="LRR_9"/>
    <property type="match status" value="1"/>
</dbReference>
<dbReference type="PROSITE" id="PS51450">
    <property type="entry name" value="LRR"/>
    <property type="match status" value="3"/>
</dbReference>
<evidence type="ECO:0000256" key="2">
    <source>
        <dbReference type="ARBA" id="ARBA00022614"/>
    </source>
</evidence>
<dbReference type="Proteomes" id="UP000664859">
    <property type="component" value="Unassembled WGS sequence"/>
</dbReference>
<dbReference type="InterPro" id="IPR001611">
    <property type="entry name" value="Leu-rich_rpt"/>
</dbReference>
<feature type="compositionally biased region" description="Low complexity" evidence="7">
    <location>
        <begin position="867"/>
        <end position="887"/>
    </location>
</feature>
<dbReference type="InterPro" id="IPR032675">
    <property type="entry name" value="LRR_dom_sf"/>
</dbReference>
<feature type="region of interest" description="Disordered" evidence="7">
    <location>
        <begin position="687"/>
        <end position="711"/>
    </location>
</feature>
<feature type="region of interest" description="Disordered" evidence="7">
    <location>
        <begin position="559"/>
        <end position="624"/>
    </location>
</feature>
<sequence length="1134" mass="120085">MANTGSPSSPSKASRSTKGFSASPLRRNNAPPLASPAAGEPRFHGRTLSVALKDGRSDVLVTLDESRTHVISLILASSAIDAEPLKVLLPESLLSFKPRLTHLDLSGNSLNRVEGVVPLTHLTFLSLARNRLRTVDGLERLEQLQTLDLAGNLLTQVPTRLQQLAQLTALDLSGNSIASLKDLAALRALPLRALALHANSLAAQGRRYRLAVLHHLPDLRALDGESFEKGDVGDAGDMLGGGLQQCTRQRVLAIAFRVLHHLPDLRALDGKSFEKGDVGDAGGMFWGGAAAVLKTESVDVLHHLPDLRSLDGESFEQGDGGDAGDMFEGGAAAVLKTERLAVDTAKAAAAREQATLRDENTRLRAELDAKEQALRAAADDRAETSAQVITHTFPSCRCVHFSQCGCVLDTCNDELVNAHARATQALRAAADDRAEASAQCSALEQELAFMRIDAALGTARTPHGPLRLRLEKRFEPNGWPGERIDAVLGTARTPLGPLSLTPQRSAREHGGSSAPRRRGPQASERCCRHVERCCKPGERCCQHVERCCKPSERCRCRQPPRRRRRRRRVPPAAAAGGGSGGGSGGSGAGRGAADAARCCRSRRRQRAGSVSPTPSLPLTPGRGQRGRCAAAACRGSPTECPQPGIECLQHWRTLLLSVRRLLSTVRARRCCSLIGHRQRCRARRLARRTALRQSSRPPQRPLTAAAPEPAAAAGAGTHRLIIAVGSSSASSSRLWCPHRPWTGGLRATLHRRTSRRQRFIQLTLRRIGCCRAPPPPPCPAAPPTPPLSPSAHARMRRRHERPQSPAASDDDGDGSYFSSPGKGTRRPQAERCHASPGGGSGAAAALPPPPPPLRTPPQLQSPPPAPRLSQRASHEAAAAAAAAGAAAPPQLSQDYRSEEEYGDVASSLQWTGALQRSASSDVPPLPPSLDMRLEDDADGADCEDVGGDNSEEEDGGSGGGAALGAQPQLLAATPAVYVPIPGAALTHTCVICALPLPLPPPPLPPLPPPPLLHLLPLPLLPPPPLPPPPVTRRAGCCTHALSLSCLPITCGPPLPLPPPPQRAAAACYGDTEEWLLHARREAAAARARLGAVGAQLDLLRRRCQAGRRALLGAVSQLEALLSRHPTGEAASALV</sequence>
<feature type="compositionally biased region" description="Gly residues" evidence="7">
    <location>
        <begin position="575"/>
        <end position="590"/>
    </location>
</feature>
<dbReference type="EMBL" id="JAFCMP010000445">
    <property type="protein sequence ID" value="KAG5179815.1"/>
    <property type="molecule type" value="Genomic_DNA"/>
</dbReference>
<proteinExistence type="predicted"/>
<feature type="compositionally biased region" description="Pro residues" evidence="7">
    <location>
        <begin position="775"/>
        <end position="788"/>
    </location>
</feature>